<feature type="repeat" description="ANK" evidence="3">
    <location>
        <begin position="258"/>
        <end position="290"/>
    </location>
</feature>
<dbReference type="PRINTS" id="PR01415">
    <property type="entry name" value="ANKYRIN"/>
</dbReference>
<reference evidence="5" key="1">
    <citation type="submission" date="2021-02" db="EMBL/GenBank/DDBJ databases">
        <authorList>
            <person name="Dougan E. K."/>
            <person name="Rhodes N."/>
            <person name="Thang M."/>
            <person name="Chan C."/>
        </authorList>
    </citation>
    <scope>NUCLEOTIDE SEQUENCE</scope>
</reference>
<dbReference type="SMART" id="SM00248">
    <property type="entry name" value="ANK"/>
    <property type="match status" value="15"/>
</dbReference>
<feature type="repeat" description="ANK" evidence="3">
    <location>
        <begin position="400"/>
        <end position="432"/>
    </location>
</feature>
<dbReference type="PROSITE" id="PS50297">
    <property type="entry name" value="ANK_REP_REGION"/>
    <property type="match status" value="7"/>
</dbReference>
<feature type="repeat" description="ANK" evidence="3">
    <location>
        <begin position="143"/>
        <end position="175"/>
    </location>
</feature>
<keyword evidence="6" id="KW-1185">Reference proteome</keyword>
<dbReference type="InterPro" id="IPR002110">
    <property type="entry name" value="Ankyrin_rpt"/>
</dbReference>
<dbReference type="PANTHER" id="PTHR24173">
    <property type="entry name" value="ANKYRIN REPEAT CONTAINING"/>
    <property type="match status" value="1"/>
</dbReference>
<dbReference type="Proteomes" id="UP000649617">
    <property type="component" value="Unassembled WGS sequence"/>
</dbReference>
<gene>
    <name evidence="5" type="primary">ANK3</name>
    <name evidence="5" type="ORF">SPIL2461_LOCUS20904</name>
</gene>
<evidence type="ECO:0000256" key="2">
    <source>
        <dbReference type="ARBA" id="ARBA00023043"/>
    </source>
</evidence>
<feature type="compositionally biased region" description="Low complexity" evidence="4">
    <location>
        <begin position="1"/>
        <end position="13"/>
    </location>
</feature>
<feature type="repeat" description="ANK" evidence="3">
    <location>
        <begin position="532"/>
        <end position="564"/>
    </location>
</feature>
<proteinExistence type="predicted"/>
<comment type="caution">
    <text evidence="5">The sequence shown here is derived from an EMBL/GenBank/DDBJ whole genome shotgun (WGS) entry which is preliminary data.</text>
</comment>
<feature type="repeat" description="ANK" evidence="3">
    <location>
        <begin position="632"/>
        <end position="664"/>
    </location>
</feature>
<keyword evidence="2 3" id="KW-0040">ANK repeat</keyword>
<feature type="region of interest" description="Disordered" evidence="4">
    <location>
        <begin position="1"/>
        <end position="20"/>
    </location>
</feature>
<dbReference type="InterPro" id="IPR036770">
    <property type="entry name" value="Ankyrin_rpt-contain_sf"/>
</dbReference>
<evidence type="ECO:0000256" key="4">
    <source>
        <dbReference type="SAM" id="MobiDB-lite"/>
    </source>
</evidence>
<feature type="repeat" description="ANK" evidence="3">
    <location>
        <begin position="433"/>
        <end position="465"/>
    </location>
</feature>
<dbReference type="PANTHER" id="PTHR24173:SF27">
    <property type="entry name" value="ANKYRIN REPEAT AND SOCS BOX PROTEIN 1"/>
    <property type="match status" value="1"/>
</dbReference>
<dbReference type="SUPFAM" id="SSF48403">
    <property type="entry name" value="Ankyrin repeat"/>
    <property type="match status" value="2"/>
</dbReference>
<feature type="repeat" description="ANK" evidence="3">
    <location>
        <begin position="176"/>
        <end position="208"/>
    </location>
</feature>
<dbReference type="OrthoDB" id="195446at2759"/>
<evidence type="ECO:0000313" key="5">
    <source>
        <dbReference type="EMBL" id="CAE7729097.1"/>
    </source>
</evidence>
<accession>A0A812XFV4</accession>
<evidence type="ECO:0000313" key="6">
    <source>
        <dbReference type="Proteomes" id="UP000649617"/>
    </source>
</evidence>
<dbReference type="EMBL" id="CAJNIZ010045750">
    <property type="protein sequence ID" value="CAE7729097.1"/>
    <property type="molecule type" value="Genomic_DNA"/>
</dbReference>
<protein>
    <submittedName>
        <fullName evidence="5">ANK3 protein</fullName>
    </submittedName>
</protein>
<dbReference type="Gene3D" id="1.25.40.20">
    <property type="entry name" value="Ankyrin repeat-containing domain"/>
    <property type="match status" value="4"/>
</dbReference>
<dbReference type="Pfam" id="PF00023">
    <property type="entry name" value="Ank"/>
    <property type="match status" value="2"/>
</dbReference>
<sequence length="701" mass="74301">MRTMPGMPHMPQTPQTPPVKPSTELAIYKLCGDAIAHLDCDDISNIKETHGDSVKALKLFLSHVVGLSRFRQKLMHGTQVLQDADPLSSVSLPASLQLVMLPFVPASRGDLQCMRIAAESGQHLEMQRLLEQHFDPDLSLTPGHNKALHIATTCGSVGCVQLLLEATADMQSLDEDGKTALWHAAQMGNVEIARLLHDAGARQDSASNGGEYPLCIACRNGHLQIVRVLLLDTSPQSGKPAKPNCQQTTKPDAERLLSGSQALHIATKLGNASCAQLLLEADANVHEMDEAGKPALWHAAQMGRIDLVQLLLAAGAGKEVANGVDSPLCVACRNGHLGVVRLLLDAARLGSGESTDLHANPQTVTALSIALRSVISQRGGMACLRLLLEANADVLQSDEDGKSALFHAAQVGSVDICRLLLDAGADRDAASNGGECPLWVACSCGHLGVMNLLLTAGADKNTANTLGITALWTACDGSHFQVAHALLAARADPQIANNMGASLLWIAAARGGASIVPLLHANGANIHCPDATGKTPVWAAACNGHEDILRYLMDHHAEVDVADASGTSALWIAARQGYVDIVRLLARAGANPNILNDTGSSPLWMASSRGHVRMAQALLECHADVNQTQVQTGASPVWIASAKGLLQVVRLLREAGANATADSTGKLPVEIAKQRFHWKIVDLWNGREQPTLAFRTFGSLR</sequence>
<feature type="repeat" description="ANK" evidence="3">
    <location>
        <begin position="598"/>
        <end position="630"/>
    </location>
</feature>
<evidence type="ECO:0000256" key="1">
    <source>
        <dbReference type="ARBA" id="ARBA00022737"/>
    </source>
</evidence>
<feature type="repeat" description="ANK" evidence="3">
    <location>
        <begin position="291"/>
        <end position="323"/>
    </location>
</feature>
<evidence type="ECO:0000256" key="3">
    <source>
        <dbReference type="PROSITE-ProRule" id="PRU00023"/>
    </source>
</evidence>
<dbReference type="Pfam" id="PF12796">
    <property type="entry name" value="Ank_2"/>
    <property type="match status" value="4"/>
</dbReference>
<organism evidence="5 6">
    <name type="scientific">Symbiodinium pilosum</name>
    <name type="common">Dinoflagellate</name>
    <dbReference type="NCBI Taxonomy" id="2952"/>
    <lineage>
        <taxon>Eukaryota</taxon>
        <taxon>Sar</taxon>
        <taxon>Alveolata</taxon>
        <taxon>Dinophyceae</taxon>
        <taxon>Suessiales</taxon>
        <taxon>Symbiodiniaceae</taxon>
        <taxon>Symbiodinium</taxon>
    </lineage>
</organism>
<name>A0A812XFV4_SYMPI</name>
<keyword evidence="1" id="KW-0677">Repeat</keyword>
<feature type="repeat" description="ANK" evidence="3">
    <location>
        <begin position="565"/>
        <end position="597"/>
    </location>
</feature>
<dbReference type="AlphaFoldDB" id="A0A812XFV4"/>
<dbReference type="PROSITE" id="PS50088">
    <property type="entry name" value="ANK_REPEAT"/>
    <property type="match status" value="10"/>
</dbReference>